<evidence type="ECO:0000256" key="3">
    <source>
        <dbReference type="ARBA" id="ARBA00023239"/>
    </source>
</evidence>
<comment type="similarity">
    <text evidence="1">Belongs to the HMG-CoA lyase family.</text>
</comment>
<dbReference type="PANTHER" id="PTHR42738:SF7">
    <property type="entry name" value="HYDROXYMETHYLGLUTARYL-COA LYASE"/>
    <property type="match status" value="1"/>
</dbReference>
<reference evidence="5 6" key="1">
    <citation type="submission" date="2019-07" db="EMBL/GenBank/DDBJ databases">
        <title>Whole genome shotgun sequence of Terrabacter aerolatus NBRC 106305.</title>
        <authorList>
            <person name="Hosoyama A."/>
            <person name="Uohara A."/>
            <person name="Ohji S."/>
            <person name="Ichikawa N."/>
        </authorList>
    </citation>
    <scope>NUCLEOTIDE SEQUENCE [LARGE SCALE GENOMIC DNA]</scope>
    <source>
        <strain evidence="5 6">NBRC 106305</strain>
    </source>
</reference>
<dbReference type="InterPro" id="IPR043594">
    <property type="entry name" value="HMGL"/>
</dbReference>
<evidence type="ECO:0000313" key="5">
    <source>
        <dbReference type="EMBL" id="GEO32212.1"/>
    </source>
</evidence>
<dbReference type="InterPro" id="IPR000891">
    <property type="entry name" value="PYR_CT"/>
</dbReference>
<dbReference type="SUPFAM" id="SSF51569">
    <property type="entry name" value="Aldolase"/>
    <property type="match status" value="1"/>
</dbReference>
<dbReference type="AlphaFoldDB" id="A0A512D6X7"/>
<organism evidence="5 6">
    <name type="scientific">Terrabacter aerolatus</name>
    <dbReference type="NCBI Taxonomy" id="422442"/>
    <lineage>
        <taxon>Bacteria</taxon>
        <taxon>Bacillati</taxon>
        <taxon>Actinomycetota</taxon>
        <taxon>Actinomycetes</taxon>
        <taxon>Micrococcales</taxon>
        <taxon>Intrasporangiaceae</taxon>
        <taxon>Terrabacter</taxon>
    </lineage>
</organism>
<dbReference type="GO" id="GO:0046872">
    <property type="term" value="F:metal ion binding"/>
    <property type="evidence" value="ECO:0007669"/>
    <property type="project" value="UniProtKB-KW"/>
</dbReference>
<sequence>MSGLPRVEIIEEGMREGMQIESAAIPVEAKIRLLDALSRTGLRTIQVGSFVSPKWVPQMEHIEQVIQGFTPVPGVRYTALALNQKGAERRAQHVPPLAPQEATARTTVHLCDVFVQRNTARSQAQEIAAVPATVAAAVDRGVTEAVVAINAAWGSNWLGAFSQERRMELIGLQMQAWKEAGITARTVWIGDPMSWNSPRAVQAQLQAIQREWPQVHTFHLHLHDGRGSALTSAYVALRALSSEHTLVLDASIGGMGGCPYCGNGRATKMIPTEDLVDLLETEGIDTGIDLARLVEAAHLAEEVVGHPLYGKVSKAGPRPGVEALYPMDMPLVETEEQAQHFRLGPATYAGCPSPWRQPIASLARDEIDRARSTSGPMRGAQEDVP</sequence>
<dbReference type="InterPro" id="IPR013785">
    <property type="entry name" value="Aldolase_TIM"/>
</dbReference>
<feature type="domain" description="Pyruvate carboxyltransferase" evidence="4">
    <location>
        <begin position="7"/>
        <end position="294"/>
    </location>
</feature>
<dbReference type="GO" id="GO:0004419">
    <property type="term" value="F:hydroxymethylglutaryl-CoA lyase activity"/>
    <property type="evidence" value="ECO:0007669"/>
    <property type="project" value="TreeGrafter"/>
</dbReference>
<protein>
    <submittedName>
        <fullName evidence="5">Hydroxymethylglutaryl-CoA lyase</fullName>
    </submittedName>
</protein>
<evidence type="ECO:0000256" key="1">
    <source>
        <dbReference type="ARBA" id="ARBA00009405"/>
    </source>
</evidence>
<dbReference type="Gene3D" id="3.20.20.70">
    <property type="entry name" value="Aldolase class I"/>
    <property type="match status" value="1"/>
</dbReference>
<dbReference type="PANTHER" id="PTHR42738">
    <property type="entry name" value="HYDROXYMETHYLGLUTARYL-COA LYASE"/>
    <property type="match status" value="1"/>
</dbReference>
<dbReference type="Pfam" id="PF00682">
    <property type="entry name" value="HMGL-like"/>
    <property type="match status" value="1"/>
</dbReference>
<comment type="caution">
    <text evidence="5">The sequence shown here is derived from an EMBL/GenBank/DDBJ whole genome shotgun (WGS) entry which is preliminary data.</text>
</comment>
<dbReference type="PROSITE" id="PS50991">
    <property type="entry name" value="PYR_CT"/>
    <property type="match status" value="1"/>
</dbReference>
<dbReference type="RefSeq" id="WP_147068569.1">
    <property type="nucleotide sequence ID" value="NZ_BAAARO010000005.1"/>
</dbReference>
<dbReference type="GO" id="GO:0006552">
    <property type="term" value="P:L-leucine catabolic process"/>
    <property type="evidence" value="ECO:0007669"/>
    <property type="project" value="TreeGrafter"/>
</dbReference>
<keyword evidence="3 5" id="KW-0456">Lyase</keyword>
<dbReference type="EMBL" id="BJYX01000042">
    <property type="protein sequence ID" value="GEO32212.1"/>
    <property type="molecule type" value="Genomic_DNA"/>
</dbReference>
<keyword evidence="6" id="KW-1185">Reference proteome</keyword>
<dbReference type="GO" id="GO:0046951">
    <property type="term" value="P:ketone body biosynthetic process"/>
    <property type="evidence" value="ECO:0007669"/>
    <property type="project" value="TreeGrafter"/>
</dbReference>
<proteinExistence type="inferred from homology"/>
<dbReference type="Proteomes" id="UP000321534">
    <property type="component" value="Unassembled WGS sequence"/>
</dbReference>
<evidence type="ECO:0000259" key="4">
    <source>
        <dbReference type="PROSITE" id="PS50991"/>
    </source>
</evidence>
<evidence type="ECO:0000256" key="2">
    <source>
        <dbReference type="ARBA" id="ARBA00022723"/>
    </source>
</evidence>
<keyword evidence="2" id="KW-0479">Metal-binding</keyword>
<evidence type="ECO:0000313" key="6">
    <source>
        <dbReference type="Proteomes" id="UP000321534"/>
    </source>
</evidence>
<gene>
    <name evidence="5" type="primary">hmgL_2</name>
    <name evidence="5" type="ORF">TAE01_40220</name>
</gene>
<dbReference type="OrthoDB" id="9784013at2"/>
<name>A0A512D6X7_9MICO</name>
<accession>A0A512D6X7</accession>